<evidence type="ECO:0000313" key="1">
    <source>
        <dbReference type="EMBL" id="KAG0692622.1"/>
    </source>
</evidence>
<gene>
    <name evidence="1" type="ORF">GWK47_027808</name>
</gene>
<comment type="caution">
    <text evidence="1">The sequence shown here is derived from an EMBL/GenBank/DDBJ whole genome shotgun (WGS) entry which is preliminary data.</text>
</comment>
<dbReference type="EMBL" id="JACEEZ010026462">
    <property type="protein sequence ID" value="KAG0692622.1"/>
    <property type="molecule type" value="Genomic_DNA"/>
</dbReference>
<evidence type="ECO:0000313" key="2">
    <source>
        <dbReference type="Proteomes" id="UP000770661"/>
    </source>
</evidence>
<dbReference type="AlphaFoldDB" id="A0A8J8WD45"/>
<name>A0A8J8WD45_CHIOP</name>
<keyword evidence="2" id="KW-1185">Reference proteome</keyword>
<dbReference type="Proteomes" id="UP000770661">
    <property type="component" value="Unassembled WGS sequence"/>
</dbReference>
<protein>
    <submittedName>
        <fullName evidence="1">Uncharacterized protein</fullName>
    </submittedName>
</protein>
<proteinExistence type="predicted"/>
<sequence>MWAGWRARRGFGRGSKMPRRPQELCGFAGRVAQLGEFTGLALRVTPRGPEGYERQRPLCVYCTVAKTVTQTRRRSLHGRHDGHVGVGSLRRGPWLGTPLGQPMCWWWW</sequence>
<accession>A0A8J8WD45</accession>
<organism evidence="1 2">
    <name type="scientific">Chionoecetes opilio</name>
    <name type="common">Atlantic snow crab</name>
    <name type="synonym">Cancer opilio</name>
    <dbReference type="NCBI Taxonomy" id="41210"/>
    <lineage>
        <taxon>Eukaryota</taxon>
        <taxon>Metazoa</taxon>
        <taxon>Ecdysozoa</taxon>
        <taxon>Arthropoda</taxon>
        <taxon>Crustacea</taxon>
        <taxon>Multicrustacea</taxon>
        <taxon>Malacostraca</taxon>
        <taxon>Eumalacostraca</taxon>
        <taxon>Eucarida</taxon>
        <taxon>Decapoda</taxon>
        <taxon>Pleocyemata</taxon>
        <taxon>Brachyura</taxon>
        <taxon>Eubrachyura</taxon>
        <taxon>Majoidea</taxon>
        <taxon>Majidae</taxon>
        <taxon>Chionoecetes</taxon>
    </lineage>
</organism>
<reference evidence="1" key="1">
    <citation type="submission" date="2020-07" db="EMBL/GenBank/DDBJ databases">
        <title>The High-quality genome of the commercially important snow crab, Chionoecetes opilio.</title>
        <authorList>
            <person name="Jeong J.-H."/>
            <person name="Ryu S."/>
        </authorList>
    </citation>
    <scope>NUCLEOTIDE SEQUENCE</scope>
    <source>
        <strain evidence="1">MADBK_172401_WGS</strain>
        <tissue evidence="1">Digestive gland</tissue>
    </source>
</reference>